<keyword evidence="3 6" id="KW-0812">Transmembrane</keyword>
<dbReference type="PANTHER" id="PTHR12560">
    <property type="entry name" value="LONGEVITY ASSURANCE FACTOR 1 LAG1"/>
    <property type="match status" value="1"/>
</dbReference>
<dbReference type="SMART" id="SM00724">
    <property type="entry name" value="TLC"/>
    <property type="match status" value="1"/>
</dbReference>
<proteinExistence type="inferred from homology"/>
<keyword evidence="10" id="KW-1185">Reference proteome</keyword>
<accession>A0A1E4TT19</accession>
<evidence type="ECO:0000259" key="8">
    <source>
        <dbReference type="PROSITE" id="PS50922"/>
    </source>
</evidence>
<feature type="transmembrane region" description="Helical" evidence="7">
    <location>
        <begin position="100"/>
        <end position="117"/>
    </location>
</feature>
<feature type="non-terminal residue" evidence="9">
    <location>
        <position position="1"/>
    </location>
</feature>
<dbReference type="InterPro" id="IPR006634">
    <property type="entry name" value="TLC-dom"/>
</dbReference>
<comment type="similarity">
    <text evidence="2">Belongs to the sphingosine N-acyltransferase family.</text>
</comment>
<sequence length="321" mass="38358">ISRHHMKLTVLTYAILHLLNQISIFEPFLNKFFKLQYKIPGSEYYDIGIDDSYFVFNWVIILIFLRSFFMSYMLGPIAIQIFHIVRPKAVQRFKEQGWSLFYYGVSWSYGYYLYYHSDYFFQCDNIYVGWPHDKLSFSFKCYYLVQMSCWLQQIFVLNIEEKRKDYIHMFSHHIITCALIIGSYYYYFTRIGHIILVLMDVVDVFLSLAKMLKYCGYTTVCDAAFVVFLISWILLRHIAYNYLFYHAWSKARILMDYNCRDVLARGIIPKRCYTDRSIDIFLILLGCLQIVAIIWMFLILKVAYRVITGDGAEDVRSDSED</sequence>
<feature type="transmembrane region" description="Helical" evidence="7">
    <location>
        <begin position="137"/>
        <end position="159"/>
    </location>
</feature>
<keyword evidence="4 7" id="KW-1133">Transmembrane helix</keyword>
<comment type="subcellular location">
    <subcellularLocation>
        <location evidence="1">Membrane</location>
        <topology evidence="1">Multi-pass membrane protein</topology>
    </subcellularLocation>
</comment>
<feature type="transmembrane region" description="Helical" evidence="7">
    <location>
        <begin position="216"/>
        <end position="235"/>
    </location>
</feature>
<dbReference type="Proteomes" id="UP000094236">
    <property type="component" value="Unassembled WGS sequence"/>
</dbReference>
<evidence type="ECO:0000256" key="2">
    <source>
        <dbReference type="ARBA" id="ARBA00009808"/>
    </source>
</evidence>
<gene>
    <name evidence="9" type="ORF">PACTADRAFT_21451</name>
</gene>
<evidence type="ECO:0000256" key="1">
    <source>
        <dbReference type="ARBA" id="ARBA00004141"/>
    </source>
</evidence>
<dbReference type="PIRSF" id="PIRSF005225">
    <property type="entry name" value="LAG1_LAC1"/>
    <property type="match status" value="1"/>
</dbReference>
<dbReference type="GO" id="GO:0016020">
    <property type="term" value="C:membrane"/>
    <property type="evidence" value="ECO:0007669"/>
    <property type="project" value="UniProtKB-SubCell"/>
</dbReference>
<evidence type="ECO:0000313" key="9">
    <source>
        <dbReference type="EMBL" id="ODV94886.1"/>
    </source>
</evidence>
<dbReference type="GO" id="GO:0046513">
    <property type="term" value="P:ceramide biosynthetic process"/>
    <property type="evidence" value="ECO:0007669"/>
    <property type="project" value="InterPro"/>
</dbReference>
<evidence type="ECO:0000256" key="6">
    <source>
        <dbReference type="PROSITE-ProRule" id="PRU00205"/>
    </source>
</evidence>
<protein>
    <recommendedName>
        <fullName evidence="8">TLC domain-containing protein</fullName>
    </recommendedName>
</protein>
<feature type="non-terminal residue" evidence="9">
    <location>
        <position position="321"/>
    </location>
</feature>
<evidence type="ECO:0000256" key="4">
    <source>
        <dbReference type="ARBA" id="ARBA00022989"/>
    </source>
</evidence>
<organism evidence="9 10">
    <name type="scientific">Pachysolen tannophilus NRRL Y-2460</name>
    <dbReference type="NCBI Taxonomy" id="669874"/>
    <lineage>
        <taxon>Eukaryota</taxon>
        <taxon>Fungi</taxon>
        <taxon>Dikarya</taxon>
        <taxon>Ascomycota</taxon>
        <taxon>Saccharomycotina</taxon>
        <taxon>Pichiomycetes</taxon>
        <taxon>Pachysolenaceae</taxon>
        <taxon>Pachysolen</taxon>
    </lineage>
</organism>
<dbReference type="GO" id="GO:0050291">
    <property type="term" value="F:sphingosine N-acyltransferase activity"/>
    <property type="evidence" value="ECO:0007669"/>
    <property type="project" value="InterPro"/>
</dbReference>
<dbReference type="PROSITE" id="PS50922">
    <property type="entry name" value="TLC"/>
    <property type="match status" value="1"/>
</dbReference>
<evidence type="ECO:0000256" key="7">
    <source>
        <dbReference type="SAM" id="Phobius"/>
    </source>
</evidence>
<feature type="transmembrane region" description="Helical" evidence="7">
    <location>
        <begin position="280"/>
        <end position="300"/>
    </location>
</feature>
<name>A0A1E4TT19_PACTA</name>
<dbReference type="AlphaFoldDB" id="A0A1E4TT19"/>
<dbReference type="EMBL" id="KV454015">
    <property type="protein sequence ID" value="ODV94886.1"/>
    <property type="molecule type" value="Genomic_DNA"/>
</dbReference>
<reference evidence="10" key="1">
    <citation type="submission" date="2016-05" db="EMBL/GenBank/DDBJ databases">
        <title>Comparative genomics of biotechnologically important yeasts.</title>
        <authorList>
            <consortium name="DOE Joint Genome Institute"/>
            <person name="Riley R."/>
            <person name="Haridas S."/>
            <person name="Wolfe K.H."/>
            <person name="Lopes M.R."/>
            <person name="Hittinger C.T."/>
            <person name="Goker M."/>
            <person name="Salamov A."/>
            <person name="Wisecaver J."/>
            <person name="Long T.M."/>
            <person name="Aerts A.L."/>
            <person name="Barry K."/>
            <person name="Choi C."/>
            <person name="Clum A."/>
            <person name="Coughlan A.Y."/>
            <person name="Deshpande S."/>
            <person name="Douglass A.P."/>
            <person name="Hanson S.J."/>
            <person name="Klenk H.-P."/>
            <person name="Labutti K."/>
            <person name="Lapidus A."/>
            <person name="Lindquist E."/>
            <person name="Lipzen A."/>
            <person name="Meier-Kolthoff J.P."/>
            <person name="Ohm R.A."/>
            <person name="Otillar R.P."/>
            <person name="Pangilinan J."/>
            <person name="Peng Y."/>
            <person name="Rokas A."/>
            <person name="Rosa C.A."/>
            <person name="Scheuner C."/>
            <person name="Sibirny A.A."/>
            <person name="Slot J.C."/>
            <person name="Stielow J.B."/>
            <person name="Sun H."/>
            <person name="Kurtzman C.P."/>
            <person name="Blackwell M."/>
            <person name="Grigoriev I.V."/>
            <person name="Jeffries T.W."/>
        </authorList>
    </citation>
    <scope>NUCLEOTIDE SEQUENCE [LARGE SCALE GENOMIC DNA]</scope>
    <source>
        <strain evidence="10">NRRL Y-2460</strain>
    </source>
</reference>
<feature type="domain" description="TLC" evidence="8">
    <location>
        <begin position="88"/>
        <end position="308"/>
    </location>
</feature>
<evidence type="ECO:0000256" key="3">
    <source>
        <dbReference type="ARBA" id="ARBA00022692"/>
    </source>
</evidence>
<dbReference type="PANTHER" id="PTHR12560:SF0">
    <property type="entry name" value="LD18904P"/>
    <property type="match status" value="1"/>
</dbReference>
<dbReference type="STRING" id="669874.A0A1E4TT19"/>
<dbReference type="Pfam" id="PF03798">
    <property type="entry name" value="TRAM_LAG1_CLN8"/>
    <property type="match status" value="1"/>
</dbReference>
<evidence type="ECO:0000256" key="5">
    <source>
        <dbReference type="ARBA" id="ARBA00023136"/>
    </source>
</evidence>
<dbReference type="InterPro" id="IPR016439">
    <property type="entry name" value="Lag1/Lac1-like"/>
</dbReference>
<dbReference type="OrthoDB" id="537032at2759"/>
<feature type="transmembrane region" description="Helical" evidence="7">
    <location>
        <begin position="55"/>
        <end position="79"/>
    </location>
</feature>
<keyword evidence="5 6" id="KW-0472">Membrane</keyword>
<evidence type="ECO:0000313" key="10">
    <source>
        <dbReference type="Proteomes" id="UP000094236"/>
    </source>
</evidence>